<dbReference type="PANTHER" id="PTHR42718:SF9">
    <property type="entry name" value="MAJOR FACILITATOR SUPERFAMILY MULTIDRUG TRANSPORTER MFSC"/>
    <property type="match status" value="1"/>
</dbReference>
<reference evidence="8 9" key="1">
    <citation type="journal article" date="2019" name="Int. J. Syst. Evol. Microbiol.">
        <title>The Global Catalogue of Microorganisms (GCM) 10K type strain sequencing project: providing services to taxonomists for standard genome sequencing and annotation.</title>
        <authorList>
            <consortium name="The Broad Institute Genomics Platform"/>
            <consortium name="The Broad Institute Genome Sequencing Center for Infectious Disease"/>
            <person name="Wu L."/>
            <person name="Ma J."/>
        </authorList>
    </citation>
    <scope>NUCLEOTIDE SEQUENCE [LARGE SCALE GENOMIC DNA]</scope>
    <source>
        <strain evidence="8 9">JCM 13250</strain>
    </source>
</reference>
<keyword evidence="5 6" id="KW-0472">Membrane</keyword>
<evidence type="ECO:0000313" key="8">
    <source>
        <dbReference type="EMBL" id="GAA1782786.1"/>
    </source>
</evidence>
<dbReference type="InterPro" id="IPR036259">
    <property type="entry name" value="MFS_trans_sf"/>
</dbReference>
<keyword evidence="4 6" id="KW-1133">Transmembrane helix</keyword>
<proteinExistence type="predicted"/>
<feature type="domain" description="Major facilitator superfamily (MFS) profile" evidence="7">
    <location>
        <begin position="17"/>
        <end position="400"/>
    </location>
</feature>
<evidence type="ECO:0000256" key="6">
    <source>
        <dbReference type="SAM" id="Phobius"/>
    </source>
</evidence>
<feature type="transmembrane region" description="Helical" evidence="6">
    <location>
        <begin position="211"/>
        <end position="230"/>
    </location>
</feature>
<dbReference type="SUPFAM" id="SSF103473">
    <property type="entry name" value="MFS general substrate transporter"/>
    <property type="match status" value="1"/>
</dbReference>
<keyword evidence="2" id="KW-0813">Transport</keyword>
<feature type="transmembrane region" description="Helical" evidence="6">
    <location>
        <begin position="307"/>
        <end position="327"/>
    </location>
</feature>
<name>A0ABN2LC17_9ACTN</name>
<evidence type="ECO:0000256" key="2">
    <source>
        <dbReference type="ARBA" id="ARBA00022448"/>
    </source>
</evidence>
<feature type="transmembrane region" description="Helical" evidence="6">
    <location>
        <begin position="142"/>
        <end position="163"/>
    </location>
</feature>
<dbReference type="EMBL" id="BAAALT010000003">
    <property type="protein sequence ID" value="GAA1782786.1"/>
    <property type="molecule type" value="Genomic_DNA"/>
</dbReference>
<comment type="caution">
    <text evidence="8">The sequence shown here is derived from an EMBL/GenBank/DDBJ whole genome shotgun (WGS) entry which is preliminary data.</text>
</comment>
<feature type="transmembrane region" description="Helical" evidence="6">
    <location>
        <begin position="12"/>
        <end position="42"/>
    </location>
</feature>
<feature type="transmembrane region" description="Helical" evidence="6">
    <location>
        <begin position="83"/>
        <end position="102"/>
    </location>
</feature>
<evidence type="ECO:0000256" key="5">
    <source>
        <dbReference type="ARBA" id="ARBA00023136"/>
    </source>
</evidence>
<evidence type="ECO:0000256" key="4">
    <source>
        <dbReference type="ARBA" id="ARBA00022989"/>
    </source>
</evidence>
<keyword evidence="3 6" id="KW-0812">Transmembrane</keyword>
<gene>
    <name evidence="8" type="ORF">GCM10009682_01080</name>
</gene>
<evidence type="ECO:0000259" key="7">
    <source>
        <dbReference type="PROSITE" id="PS50850"/>
    </source>
</evidence>
<feature type="transmembrane region" description="Helical" evidence="6">
    <location>
        <begin position="169"/>
        <end position="190"/>
    </location>
</feature>
<feature type="transmembrane region" description="Helical" evidence="6">
    <location>
        <begin position="108"/>
        <end position="130"/>
    </location>
</feature>
<protein>
    <submittedName>
        <fullName evidence="8">MFS transporter</fullName>
    </submittedName>
</protein>
<dbReference type="PANTHER" id="PTHR42718">
    <property type="entry name" value="MAJOR FACILITATOR SUPERFAMILY MULTIDRUG TRANSPORTER MFSC"/>
    <property type="match status" value="1"/>
</dbReference>
<feature type="transmembrane region" description="Helical" evidence="6">
    <location>
        <begin position="250"/>
        <end position="270"/>
    </location>
</feature>
<dbReference type="Proteomes" id="UP001500218">
    <property type="component" value="Unassembled WGS sequence"/>
</dbReference>
<evidence type="ECO:0000256" key="1">
    <source>
        <dbReference type="ARBA" id="ARBA00004651"/>
    </source>
</evidence>
<evidence type="ECO:0000256" key="3">
    <source>
        <dbReference type="ARBA" id="ARBA00022692"/>
    </source>
</evidence>
<accession>A0ABN2LC17</accession>
<feature type="transmembrane region" description="Helical" evidence="6">
    <location>
        <begin position="48"/>
        <end position="71"/>
    </location>
</feature>
<dbReference type="InterPro" id="IPR020846">
    <property type="entry name" value="MFS_dom"/>
</dbReference>
<organism evidence="8 9">
    <name type="scientific">Luedemannella flava</name>
    <dbReference type="NCBI Taxonomy" id="349316"/>
    <lineage>
        <taxon>Bacteria</taxon>
        <taxon>Bacillati</taxon>
        <taxon>Actinomycetota</taxon>
        <taxon>Actinomycetes</taxon>
        <taxon>Micromonosporales</taxon>
        <taxon>Micromonosporaceae</taxon>
        <taxon>Luedemannella</taxon>
    </lineage>
</organism>
<feature type="transmembrane region" description="Helical" evidence="6">
    <location>
        <begin position="282"/>
        <end position="301"/>
    </location>
</feature>
<dbReference type="PROSITE" id="PS50850">
    <property type="entry name" value="MFS"/>
    <property type="match status" value="1"/>
</dbReference>
<evidence type="ECO:0000313" key="9">
    <source>
        <dbReference type="Proteomes" id="UP001500218"/>
    </source>
</evidence>
<feature type="transmembrane region" description="Helical" evidence="6">
    <location>
        <begin position="373"/>
        <end position="397"/>
    </location>
</feature>
<comment type="subcellular location">
    <subcellularLocation>
        <location evidence="1">Cell membrane</location>
        <topology evidence="1">Multi-pass membrane protein</topology>
    </subcellularLocation>
</comment>
<dbReference type="Pfam" id="PF07690">
    <property type="entry name" value="MFS_1"/>
    <property type="match status" value="1"/>
</dbReference>
<dbReference type="InterPro" id="IPR011701">
    <property type="entry name" value="MFS"/>
</dbReference>
<dbReference type="Gene3D" id="1.20.1250.20">
    <property type="entry name" value="MFS general substrate transporter like domains"/>
    <property type="match status" value="2"/>
</dbReference>
<feature type="transmembrane region" description="Helical" evidence="6">
    <location>
        <begin position="339"/>
        <end position="361"/>
    </location>
</feature>
<keyword evidence="9" id="KW-1185">Reference proteome</keyword>
<sequence>MIKGAVGDSRTAVSAPAVALIVICQSMQGFSLGGIALFLPLIRDDIGLTFAEAGTLGAVSLLVFAAMQVPAGYLADRFGPKRLFLLGLLGLNLCSLAFAQLHSFEALLVNQALSGLARSFVFAPGLLLITHEFPAERRATALGLYVAGGFSSNVLLSLVGPVLVGVVGWRWIFVGFSVLGLAVTLLYWRVGSPGPAGQRDSYVRLRELPRLLAHPVMWVAGGVQFVRYSVVNGVGFWLPSYLVADKGFSLHTAGLLLGAAAVVTAPSNFLGGHVSDRLQRPALVIGVSLAVLTVTLLVLASARSTPVVVGVVLLQAVFLQFYFGPLFEIPTRVLGDRTAGLTSGWSNLWANVGGLTFAFGLGQAKDVTGSFAVGLYAMVGLCLLGLVGAYALSVLLARSREQEQAQAPQFAAASAERGL</sequence>